<evidence type="ECO:0000313" key="2">
    <source>
        <dbReference type="EMBL" id="KAJ6833482.1"/>
    </source>
</evidence>
<feature type="compositionally biased region" description="Low complexity" evidence="1">
    <location>
        <begin position="557"/>
        <end position="571"/>
    </location>
</feature>
<gene>
    <name evidence="2" type="ORF">M6B38_339495</name>
</gene>
<comment type="caution">
    <text evidence="2">The sequence shown here is derived from an EMBL/GenBank/DDBJ whole genome shotgun (WGS) entry which is preliminary data.</text>
</comment>
<dbReference type="GO" id="GO:0005737">
    <property type="term" value="C:cytoplasm"/>
    <property type="evidence" value="ECO:0007669"/>
    <property type="project" value="TreeGrafter"/>
</dbReference>
<feature type="compositionally biased region" description="Basic and acidic residues" evidence="1">
    <location>
        <begin position="507"/>
        <end position="518"/>
    </location>
</feature>
<accession>A0AAX6GY73</accession>
<sequence length="767" mass="85115">MELFGILADCETQKNPGEALLIKAKNLRWSLLAMIASCFPDVSPLSCLTVWLQITAARETSSIKVNDISSKIANRVGAAVETTNALPTGGRTLTIHYNRRNPKRRRLMELLSGESMVDASVDVPNMSYSTIASIAQELTSEEETNNIVNEKSKVNNDTEEGLSSLSNMVAVLCEQHLFLPLLRAFEMFLPSCSLLPFVRSLQAFSQMRLSEASAHLASFSARIKEEPFLVHINVARDGLVKTAWISSTAVKAADAMLLTCPSAYEKRCLLQLLAAADFGDGGSASAYFRRLYWKINLAEPALRKDEDAYLGNEILDDASLLSALEKNGRWEQARNWARQLESSGTSWKAAVHHVTEAQAEAMVVEWKEYLWDVPEERAALWSHCQTLFLRHSFPALQAGLFFLKHAEAVEKDIPAIELHGMLLLSLQWLSGTMTQSTPVYPLHLLREIETRVWLLAVESEAQTKTEGDFTMSSIPNLTAGNNAGIIEQTANVIAKMDSHINTMRARVSERNSIRESHLPHNRHLQVVDSNSPLTATSSSRTKRRSKTYLQLRRPVDNVDSNNDYDDNPSSPHSIKASGELSRNLPMPEENIQIEASVSGWEENVRPAEMERAVLSLLEFGQISAAKQLQHKLSPENVLPEIVLIDAALKIAASSSCSDGEIVESFLDPDVRTVIQSLPTFSNNYRDPLQSLESLAVMCNEGCGRGLCWRIIAVVKAAKILGLTFSEAFEKRPVELLQLLSLKAQDSLEEARLLVETHDMPPPSIALY</sequence>
<proteinExistence type="predicted"/>
<evidence type="ECO:0000313" key="3">
    <source>
        <dbReference type="Proteomes" id="UP001140949"/>
    </source>
</evidence>
<organism evidence="2 3">
    <name type="scientific">Iris pallida</name>
    <name type="common">Sweet iris</name>
    <dbReference type="NCBI Taxonomy" id="29817"/>
    <lineage>
        <taxon>Eukaryota</taxon>
        <taxon>Viridiplantae</taxon>
        <taxon>Streptophyta</taxon>
        <taxon>Embryophyta</taxon>
        <taxon>Tracheophyta</taxon>
        <taxon>Spermatophyta</taxon>
        <taxon>Magnoliopsida</taxon>
        <taxon>Liliopsida</taxon>
        <taxon>Asparagales</taxon>
        <taxon>Iridaceae</taxon>
        <taxon>Iridoideae</taxon>
        <taxon>Irideae</taxon>
        <taxon>Iris</taxon>
    </lineage>
</organism>
<keyword evidence="3" id="KW-1185">Reference proteome</keyword>
<dbReference type="AlphaFoldDB" id="A0AAX6GY73"/>
<dbReference type="InterPro" id="IPR028103">
    <property type="entry name" value="Spatacsin"/>
</dbReference>
<dbReference type="Proteomes" id="UP001140949">
    <property type="component" value="Unassembled WGS sequence"/>
</dbReference>
<dbReference type="PANTHER" id="PTHR13650">
    <property type="entry name" value="SPATACSIN"/>
    <property type="match status" value="1"/>
</dbReference>
<dbReference type="EMBL" id="JANAVB010014999">
    <property type="protein sequence ID" value="KAJ6833482.1"/>
    <property type="molecule type" value="Genomic_DNA"/>
</dbReference>
<protein>
    <recommendedName>
        <fullName evidence="4">Spatacsin C-terminal domain-containing protein</fullName>
    </recommendedName>
</protein>
<reference evidence="2" key="1">
    <citation type="journal article" date="2023" name="GigaByte">
        <title>Genome assembly of the bearded iris, Iris pallida Lam.</title>
        <authorList>
            <person name="Bruccoleri R.E."/>
            <person name="Oakeley E.J."/>
            <person name="Faust A.M.E."/>
            <person name="Altorfer M."/>
            <person name="Dessus-Babus S."/>
            <person name="Burckhardt D."/>
            <person name="Oertli M."/>
            <person name="Naumann U."/>
            <person name="Petersen F."/>
            <person name="Wong J."/>
        </authorList>
    </citation>
    <scope>NUCLEOTIDE SEQUENCE</scope>
    <source>
        <strain evidence="2">GSM-AAB239-AS_SAM_17_03QT</strain>
    </source>
</reference>
<evidence type="ECO:0008006" key="4">
    <source>
        <dbReference type="Google" id="ProtNLM"/>
    </source>
</evidence>
<feature type="region of interest" description="Disordered" evidence="1">
    <location>
        <begin position="507"/>
        <end position="588"/>
    </location>
</feature>
<evidence type="ECO:0000256" key="1">
    <source>
        <dbReference type="SAM" id="MobiDB-lite"/>
    </source>
</evidence>
<name>A0AAX6GY73_IRIPA</name>
<dbReference type="PANTHER" id="PTHR13650:SF0">
    <property type="entry name" value="SPATACSIN"/>
    <property type="match status" value="1"/>
</dbReference>
<reference evidence="2" key="2">
    <citation type="submission" date="2023-04" db="EMBL/GenBank/DDBJ databases">
        <authorList>
            <person name="Bruccoleri R.E."/>
            <person name="Oakeley E.J."/>
            <person name="Faust A.-M."/>
            <person name="Dessus-Babus S."/>
            <person name="Altorfer M."/>
            <person name="Burckhardt D."/>
            <person name="Oertli M."/>
            <person name="Naumann U."/>
            <person name="Petersen F."/>
            <person name="Wong J."/>
        </authorList>
    </citation>
    <scope>NUCLEOTIDE SEQUENCE</scope>
    <source>
        <strain evidence="2">GSM-AAB239-AS_SAM_17_03QT</strain>
        <tissue evidence="2">Leaf</tissue>
    </source>
</reference>